<dbReference type="PANTHER" id="PTHR12788">
    <property type="entry name" value="PROTEIN-TYROSINE SULFOTRANSFERASE 2"/>
    <property type="match status" value="1"/>
</dbReference>
<accession>A0A914E108</accession>
<dbReference type="Proteomes" id="UP000887540">
    <property type="component" value="Unplaced"/>
</dbReference>
<dbReference type="InterPro" id="IPR027417">
    <property type="entry name" value="P-loop_NTPase"/>
</dbReference>
<dbReference type="GO" id="GO:0005794">
    <property type="term" value="C:Golgi apparatus"/>
    <property type="evidence" value="ECO:0007669"/>
    <property type="project" value="TreeGrafter"/>
</dbReference>
<dbReference type="Pfam" id="PF13469">
    <property type="entry name" value="Sulfotransfer_3"/>
    <property type="match status" value="1"/>
</dbReference>
<comment type="similarity">
    <text evidence="1 5">Belongs to the protein sulfotransferase family.</text>
</comment>
<dbReference type="EC" id="2.8.2.20" evidence="2 5"/>
<protein>
    <recommendedName>
        <fullName evidence="2 5">Protein-tyrosine sulfotransferase</fullName>
        <ecNumber evidence="2 5">2.8.2.20</ecNumber>
    </recommendedName>
</protein>
<dbReference type="InterPro" id="IPR026634">
    <property type="entry name" value="TPST-like"/>
</dbReference>
<dbReference type="AlphaFoldDB" id="A0A914E108"/>
<evidence type="ECO:0000256" key="2">
    <source>
        <dbReference type="ARBA" id="ARBA00013262"/>
    </source>
</evidence>
<dbReference type="WBParaSite" id="ACRNAN_scaffold4890.g25761.t1">
    <property type="protein sequence ID" value="ACRNAN_scaffold4890.g25761.t1"/>
    <property type="gene ID" value="ACRNAN_scaffold4890.g25761"/>
</dbReference>
<evidence type="ECO:0000256" key="4">
    <source>
        <dbReference type="ARBA" id="ARBA00048460"/>
    </source>
</evidence>
<reference evidence="7" key="1">
    <citation type="submission" date="2022-11" db="UniProtKB">
        <authorList>
            <consortium name="WormBaseParasite"/>
        </authorList>
    </citation>
    <scope>IDENTIFICATION</scope>
</reference>
<keyword evidence="3 5" id="KW-0808">Transferase</keyword>
<comment type="catalytic activity">
    <reaction evidence="4 5">
        <text>L-tyrosyl-[protein] + 3'-phosphoadenylyl sulfate = O-sulfo-L-tyrosine-[protein] + adenosine 3',5'-bisphosphate + H(+)</text>
        <dbReference type="Rhea" id="RHEA:16801"/>
        <dbReference type="Rhea" id="RHEA-COMP:10136"/>
        <dbReference type="Rhea" id="RHEA-COMP:11688"/>
        <dbReference type="ChEBI" id="CHEBI:15378"/>
        <dbReference type="ChEBI" id="CHEBI:46858"/>
        <dbReference type="ChEBI" id="CHEBI:58339"/>
        <dbReference type="ChEBI" id="CHEBI:58343"/>
        <dbReference type="ChEBI" id="CHEBI:65286"/>
        <dbReference type="EC" id="2.8.2.20"/>
    </reaction>
</comment>
<comment type="function">
    <text evidence="5">Catalyzes the O-sulfation of tyrosine residues within acidic motifs of polypeptides, using 3'-phosphoadenylyl sulfate (PAPS) as cosubstrate.</text>
</comment>
<dbReference type="GO" id="GO:0008476">
    <property type="term" value="F:protein-tyrosine sulfotransferase activity"/>
    <property type="evidence" value="ECO:0007669"/>
    <property type="project" value="UniProtKB-EC"/>
</dbReference>
<evidence type="ECO:0000256" key="3">
    <source>
        <dbReference type="ARBA" id="ARBA00022679"/>
    </source>
</evidence>
<dbReference type="SUPFAM" id="SSF52540">
    <property type="entry name" value="P-loop containing nucleoside triphosphate hydrolases"/>
    <property type="match status" value="1"/>
</dbReference>
<name>A0A914E108_9BILA</name>
<dbReference type="PANTHER" id="PTHR12788:SF7">
    <property type="entry name" value="PROTEIN-TYROSINE SULFOTRANSFERASE-RELATED"/>
    <property type="match status" value="1"/>
</dbReference>
<evidence type="ECO:0000256" key="1">
    <source>
        <dbReference type="ARBA" id="ARBA00009988"/>
    </source>
</evidence>
<proteinExistence type="inferred from homology"/>
<dbReference type="Gene3D" id="3.40.50.300">
    <property type="entry name" value="P-loop containing nucleotide triphosphate hydrolases"/>
    <property type="match status" value="1"/>
</dbReference>
<evidence type="ECO:0000313" key="7">
    <source>
        <dbReference type="WBParaSite" id="ACRNAN_scaffold4890.g25761.t1"/>
    </source>
</evidence>
<organism evidence="6 7">
    <name type="scientific">Acrobeloides nanus</name>
    <dbReference type="NCBI Taxonomy" id="290746"/>
    <lineage>
        <taxon>Eukaryota</taxon>
        <taxon>Metazoa</taxon>
        <taxon>Ecdysozoa</taxon>
        <taxon>Nematoda</taxon>
        <taxon>Chromadorea</taxon>
        <taxon>Rhabditida</taxon>
        <taxon>Tylenchina</taxon>
        <taxon>Cephalobomorpha</taxon>
        <taxon>Cephaloboidea</taxon>
        <taxon>Cephalobidae</taxon>
        <taxon>Acrobeloides</taxon>
    </lineage>
</organism>
<sequence length="244" mass="28589">MTYLPALYESGVTPELMDDAMSAFLSEVIQKHDREEKVLCSKDPTVLMYMERIHQMFPKAKFLLLIRDARATVKSINDLNLWRWGFERNNFTQNFIIWNGMIASMANQCANLGSLCLMVHYERLILDTKSEIQRILNFLRVPFYEKILEHEKYMNRNGDKVQISQSMLSLDQVTHKIYKKKLHSWIGFYPNNVLKQLDKIAPMLKTLGYDTNSTIPSYEKLPIICRDKQTLYNGVEESCEAVKF</sequence>
<evidence type="ECO:0000256" key="5">
    <source>
        <dbReference type="RuleBase" id="RU365018"/>
    </source>
</evidence>
<evidence type="ECO:0000313" key="6">
    <source>
        <dbReference type="Proteomes" id="UP000887540"/>
    </source>
</evidence>
<keyword evidence="6" id="KW-1185">Reference proteome</keyword>